<evidence type="ECO:0000313" key="2">
    <source>
        <dbReference type="EMBL" id="MBU9713637.1"/>
    </source>
</evidence>
<keyword evidence="1" id="KW-1133">Transmembrane helix</keyword>
<proteinExistence type="predicted"/>
<feature type="transmembrane region" description="Helical" evidence="1">
    <location>
        <begin position="117"/>
        <end position="137"/>
    </location>
</feature>
<evidence type="ECO:0000313" key="3">
    <source>
        <dbReference type="Proteomes" id="UP000784880"/>
    </source>
</evidence>
<feature type="transmembrane region" description="Helical" evidence="1">
    <location>
        <begin position="84"/>
        <end position="105"/>
    </location>
</feature>
<comment type="caution">
    <text evidence="2">The sequence shown here is derived from an EMBL/GenBank/DDBJ whole genome shotgun (WGS) entry which is preliminary data.</text>
</comment>
<name>A0ABS6JJ10_9BACI</name>
<feature type="transmembrane region" description="Helical" evidence="1">
    <location>
        <begin position="39"/>
        <end position="63"/>
    </location>
</feature>
<accession>A0ABS6JJ10</accession>
<dbReference type="EMBL" id="JAHQCS010000145">
    <property type="protein sequence ID" value="MBU9713637.1"/>
    <property type="molecule type" value="Genomic_DNA"/>
</dbReference>
<sequence>MSQFFHRLFICILSVVLFSAALAGIQYFITGGEQFGFGLLLGIYSFYTAPVFLLGGIPASYLVDSYMKKNQSVYTKLQNYFRSFGLYGIAGITVVMIYSAITSITKGQYFFTAFESLQNIAIGLSAAIVYYHITLLLQINWEKLKEQYQQEAENVNNTH</sequence>
<protein>
    <submittedName>
        <fullName evidence="2">Uncharacterized protein</fullName>
    </submittedName>
</protein>
<keyword evidence="3" id="KW-1185">Reference proteome</keyword>
<evidence type="ECO:0000256" key="1">
    <source>
        <dbReference type="SAM" id="Phobius"/>
    </source>
</evidence>
<keyword evidence="1" id="KW-0472">Membrane</keyword>
<dbReference type="Proteomes" id="UP000784880">
    <property type="component" value="Unassembled WGS sequence"/>
</dbReference>
<organism evidence="2 3">
    <name type="scientific">Evansella tamaricis</name>
    <dbReference type="NCBI Taxonomy" id="2069301"/>
    <lineage>
        <taxon>Bacteria</taxon>
        <taxon>Bacillati</taxon>
        <taxon>Bacillota</taxon>
        <taxon>Bacilli</taxon>
        <taxon>Bacillales</taxon>
        <taxon>Bacillaceae</taxon>
        <taxon>Evansella</taxon>
    </lineage>
</organism>
<gene>
    <name evidence="2" type="ORF">KS419_18060</name>
</gene>
<keyword evidence="1" id="KW-0812">Transmembrane</keyword>
<reference evidence="2 3" key="1">
    <citation type="submission" date="2021-06" db="EMBL/GenBank/DDBJ databases">
        <title>Bacillus sp. RD4P76, an endophyte from a halophyte.</title>
        <authorList>
            <person name="Sun J.-Q."/>
        </authorList>
    </citation>
    <scope>NUCLEOTIDE SEQUENCE [LARGE SCALE GENOMIC DNA]</scope>
    <source>
        <strain evidence="2 3">CGMCC 1.15917</strain>
    </source>
</reference>
<dbReference type="RefSeq" id="WP_217067787.1">
    <property type="nucleotide sequence ID" value="NZ_JAHQCS010000145.1"/>
</dbReference>